<evidence type="ECO:0008006" key="3">
    <source>
        <dbReference type="Google" id="ProtNLM"/>
    </source>
</evidence>
<evidence type="ECO:0000313" key="1">
    <source>
        <dbReference type="EMBL" id="GGQ47211.1"/>
    </source>
</evidence>
<accession>A0A918EP29</accession>
<sequence>MAGGAAVSDIPHEYAGADLLALPEKARQQQRVAKKMLAAQFEDQTPADARLLTKAVASAHLVGILRPETIQVSRYQDGERTVVDVPVLEAFLADKTSASDRTRVAELVHRSMAKPVVLFAHMPDGITALSLALSHVSRTDPTRSTSVIDAHVMVPTKGIEPGALHLDRLDRTDMWALYRDLVRTAAADGRPAGTALRAADAVALRRRLTDLESELITVVRDAKRARNQQQRIDLNMAARTLRTQIGHVRGTLYSADGDHDTA</sequence>
<organism evidence="1 2">
    <name type="scientific">Streptomyces ruber</name>
    <dbReference type="NCBI Taxonomy" id="83378"/>
    <lineage>
        <taxon>Bacteria</taxon>
        <taxon>Bacillati</taxon>
        <taxon>Actinomycetota</taxon>
        <taxon>Actinomycetes</taxon>
        <taxon>Kitasatosporales</taxon>
        <taxon>Streptomycetaceae</taxon>
        <taxon>Streptomyces</taxon>
    </lineage>
</organism>
<keyword evidence="2" id="KW-1185">Reference proteome</keyword>
<proteinExistence type="predicted"/>
<dbReference type="Pfam" id="PF14335">
    <property type="entry name" value="DUF4391"/>
    <property type="match status" value="1"/>
</dbReference>
<reference evidence="1" key="1">
    <citation type="journal article" date="2014" name="Int. J. Syst. Evol. Microbiol.">
        <title>Complete genome sequence of Corynebacterium casei LMG S-19264T (=DSM 44701T), isolated from a smear-ripened cheese.</title>
        <authorList>
            <consortium name="US DOE Joint Genome Institute (JGI-PGF)"/>
            <person name="Walter F."/>
            <person name="Albersmeier A."/>
            <person name="Kalinowski J."/>
            <person name="Ruckert C."/>
        </authorList>
    </citation>
    <scope>NUCLEOTIDE SEQUENCE</scope>
    <source>
        <strain evidence="1">JCM 3131</strain>
    </source>
</reference>
<dbReference type="Proteomes" id="UP000620156">
    <property type="component" value="Unassembled WGS sequence"/>
</dbReference>
<comment type="caution">
    <text evidence="1">The sequence shown here is derived from an EMBL/GenBank/DDBJ whole genome shotgun (WGS) entry which is preliminary data.</text>
</comment>
<gene>
    <name evidence="1" type="ORF">GCM10010145_15200</name>
</gene>
<protein>
    <recommendedName>
        <fullName evidence="3">DUF4391 domain-containing protein</fullName>
    </recommendedName>
</protein>
<dbReference type="AlphaFoldDB" id="A0A918EP29"/>
<reference evidence="1" key="2">
    <citation type="submission" date="2020-09" db="EMBL/GenBank/DDBJ databases">
        <authorList>
            <person name="Sun Q."/>
            <person name="Ohkuma M."/>
        </authorList>
    </citation>
    <scope>NUCLEOTIDE SEQUENCE</scope>
    <source>
        <strain evidence="1">JCM 3131</strain>
    </source>
</reference>
<dbReference type="EMBL" id="BMQK01000002">
    <property type="protein sequence ID" value="GGQ47211.1"/>
    <property type="molecule type" value="Genomic_DNA"/>
</dbReference>
<name>A0A918EP29_9ACTN</name>
<dbReference type="InterPro" id="IPR025503">
    <property type="entry name" value="DUF4391"/>
</dbReference>
<evidence type="ECO:0000313" key="2">
    <source>
        <dbReference type="Proteomes" id="UP000620156"/>
    </source>
</evidence>